<dbReference type="AlphaFoldDB" id="A0AAN7B1S1"/>
<reference evidence="2" key="1">
    <citation type="journal article" date="2023" name="Mol. Phylogenet. Evol.">
        <title>Genome-scale phylogeny and comparative genomics of the fungal order Sordariales.</title>
        <authorList>
            <person name="Hensen N."/>
            <person name="Bonometti L."/>
            <person name="Westerberg I."/>
            <person name="Brannstrom I.O."/>
            <person name="Guillou S."/>
            <person name="Cros-Aarteil S."/>
            <person name="Calhoun S."/>
            <person name="Haridas S."/>
            <person name="Kuo A."/>
            <person name="Mondo S."/>
            <person name="Pangilinan J."/>
            <person name="Riley R."/>
            <person name="LaButti K."/>
            <person name="Andreopoulos B."/>
            <person name="Lipzen A."/>
            <person name="Chen C."/>
            <person name="Yan M."/>
            <person name="Daum C."/>
            <person name="Ng V."/>
            <person name="Clum A."/>
            <person name="Steindorff A."/>
            <person name="Ohm R.A."/>
            <person name="Martin F."/>
            <person name="Silar P."/>
            <person name="Natvig D.O."/>
            <person name="Lalanne C."/>
            <person name="Gautier V."/>
            <person name="Ament-Velasquez S.L."/>
            <person name="Kruys A."/>
            <person name="Hutchinson M.I."/>
            <person name="Powell A.J."/>
            <person name="Barry K."/>
            <person name="Miller A.N."/>
            <person name="Grigoriev I.V."/>
            <person name="Debuchy R."/>
            <person name="Gladieux P."/>
            <person name="Hiltunen Thoren M."/>
            <person name="Johannesson H."/>
        </authorList>
    </citation>
    <scope>NUCLEOTIDE SEQUENCE</scope>
    <source>
        <strain evidence="2">PSN293</strain>
    </source>
</reference>
<evidence type="ECO:0000256" key="1">
    <source>
        <dbReference type="SAM" id="MobiDB-lite"/>
    </source>
</evidence>
<reference evidence="2" key="2">
    <citation type="submission" date="2023-05" db="EMBL/GenBank/DDBJ databases">
        <authorList>
            <consortium name="Lawrence Berkeley National Laboratory"/>
            <person name="Steindorff A."/>
            <person name="Hensen N."/>
            <person name="Bonometti L."/>
            <person name="Westerberg I."/>
            <person name="Brannstrom I.O."/>
            <person name="Guillou S."/>
            <person name="Cros-Aarteil S."/>
            <person name="Calhoun S."/>
            <person name="Haridas S."/>
            <person name="Kuo A."/>
            <person name="Mondo S."/>
            <person name="Pangilinan J."/>
            <person name="Riley R."/>
            <person name="Labutti K."/>
            <person name="Andreopoulos B."/>
            <person name="Lipzen A."/>
            <person name="Chen C."/>
            <person name="Yanf M."/>
            <person name="Daum C."/>
            <person name="Ng V."/>
            <person name="Clum A."/>
            <person name="Ohm R."/>
            <person name="Martin F."/>
            <person name="Silar P."/>
            <person name="Natvig D."/>
            <person name="Lalanne C."/>
            <person name="Gautier V."/>
            <person name="Ament-Velasquez S.L."/>
            <person name="Kruys A."/>
            <person name="Hutchinson M.I."/>
            <person name="Powell A.J."/>
            <person name="Barry K."/>
            <person name="Miller A.N."/>
            <person name="Grigoriev I.V."/>
            <person name="Debuchy R."/>
            <person name="Gladieux P."/>
            <person name="Thoren M.H."/>
            <person name="Johannesson H."/>
        </authorList>
    </citation>
    <scope>NUCLEOTIDE SEQUENCE</scope>
    <source>
        <strain evidence="2">PSN293</strain>
    </source>
</reference>
<organism evidence="2 3">
    <name type="scientific">Rhypophila decipiens</name>
    <dbReference type="NCBI Taxonomy" id="261697"/>
    <lineage>
        <taxon>Eukaryota</taxon>
        <taxon>Fungi</taxon>
        <taxon>Dikarya</taxon>
        <taxon>Ascomycota</taxon>
        <taxon>Pezizomycotina</taxon>
        <taxon>Sordariomycetes</taxon>
        <taxon>Sordariomycetidae</taxon>
        <taxon>Sordariales</taxon>
        <taxon>Naviculisporaceae</taxon>
        <taxon>Rhypophila</taxon>
    </lineage>
</organism>
<dbReference type="EMBL" id="MU858322">
    <property type="protein sequence ID" value="KAK4207084.1"/>
    <property type="molecule type" value="Genomic_DNA"/>
</dbReference>
<name>A0AAN7B1S1_9PEZI</name>
<evidence type="ECO:0000313" key="3">
    <source>
        <dbReference type="Proteomes" id="UP001301769"/>
    </source>
</evidence>
<gene>
    <name evidence="2" type="ORF">QBC37DRAFT_380459</name>
</gene>
<comment type="caution">
    <text evidence="2">The sequence shown here is derived from an EMBL/GenBank/DDBJ whole genome shotgun (WGS) entry which is preliminary data.</text>
</comment>
<protein>
    <submittedName>
        <fullName evidence="2">Uncharacterized protein</fullName>
    </submittedName>
</protein>
<feature type="compositionally biased region" description="Polar residues" evidence="1">
    <location>
        <begin position="91"/>
        <end position="109"/>
    </location>
</feature>
<dbReference type="Proteomes" id="UP001301769">
    <property type="component" value="Unassembled WGS sequence"/>
</dbReference>
<feature type="region of interest" description="Disordered" evidence="1">
    <location>
        <begin position="80"/>
        <end position="109"/>
    </location>
</feature>
<evidence type="ECO:0000313" key="2">
    <source>
        <dbReference type="EMBL" id="KAK4207084.1"/>
    </source>
</evidence>
<accession>A0AAN7B1S1</accession>
<proteinExistence type="predicted"/>
<keyword evidence="3" id="KW-1185">Reference proteome</keyword>
<sequence>MSVQQQSRFSGGDQENINKLLHDYLDSAVKEEGNDQPFVAPGMQAERDRIWTVWTEYVFPPSFPGFPMIQISILRMSSTPQKMMTKPHGHSTASNPRSSSYRLPLTTSSQHERGSRATWFIWIPPSHKFSPIEILILALVILTCT</sequence>